<protein>
    <submittedName>
        <fullName evidence="1">Uncharacterized protein</fullName>
    </submittedName>
</protein>
<dbReference type="Proteomes" id="UP000188318">
    <property type="component" value="Unassembled WGS sequence"/>
</dbReference>
<dbReference type="AlphaFoldDB" id="A0A1R3RU57"/>
<proteinExistence type="predicted"/>
<organism evidence="1 2">
    <name type="scientific">Aspergillus carbonarius (strain ITEM 5010)</name>
    <dbReference type="NCBI Taxonomy" id="602072"/>
    <lineage>
        <taxon>Eukaryota</taxon>
        <taxon>Fungi</taxon>
        <taxon>Dikarya</taxon>
        <taxon>Ascomycota</taxon>
        <taxon>Pezizomycotina</taxon>
        <taxon>Eurotiomycetes</taxon>
        <taxon>Eurotiomycetidae</taxon>
        <taxon>Eurotiales</taxon>
        <taxon>Aspergillaceae</taxon>
        <taxon>Aspergillus</taxon>
        <taxon>Aspergillus subgen. Circumdati</taxon>
    </lineage>
</organism>
<sequence length="59" mass="7002">MPVNGSEIDRQPHSFKRVLDQSFIILPQWQWHVGACTWRLSLLESSSPRIEESKVRRRL</sequence>
<keyword evidence="2" id="KW-1185">Reference proteome</keyword>
<dbReference type="VEuPathDB" id="FungiDB:ASPCADRAFT_205309"/>
<accession>A0A1R3RU57</accession>
<reference evidence="2" key="1">
    <citation type="journal article" date="2017" name="Genome Biol.">
        <title>Comparative genomics reveals high biological diversity and specific adaptations in the industrially and medically important fungal genus Aspergillus.</title>
        <authorList>
            <person name="de Vries R.P."/>
            <person name="Riley R."/>
            <person name="Wiebenga A."/>
            <person name="Aguilar-Osorio G."/>
            <person name="Amillis S."/>
            <person name="Uchima C.A."/>
            <person name="Anderluh G."/>
            <person name="Asadollahi M."/>
            <person name="Askin M."/>
            <person name="Barry K."/>
            <person name="Battaglia E."/>
            <person name="Bayram O."/>
            <person name="Benocci T."/>
            <person name="Braus-Stromeyer S.A."/>
            <person name="Caldana C."/>
            <person name="Canovas D."/>
            <person name="Cerqueira G.C."/>
            <person name="Chen F."/>
            <person name="Chen W."/>
            <person name="Choi C."/>
            <person name="Clum A."/>
            <person name="Dos Santos R.A."/>
            <person name="Damasio A.R."/>
            <person name="Diallinas G."/>
            <person name="Emri T."/>
            <person name="Fekete E."/>
            <person name="Flipphi M."/>
            <person name="Freyberg S."/>
            <person name="Gallo A."/>
            <person name="Gournas C."/>
            <person name="Habgood R."/>
            <person name="Hainaut M."/>
            <person name="Harispe M.L."/>
            <person name="Henrissat B."/>
            <person name="Hilden K.S."/>
            <person name="Hope R."/>
            <person name="Hossain A."/>
            <person name="Karabika E."/>
            <person name="Karaffa L."/>
            <person name="Karanyi Z."/>
            <person name="Krasevec N."/>
            <person name="Kuo A."/>
            <person name="Kusch H."/>
            <person name="LaButti K."/>
            <person name="Lagendijk E.L."/>
            <person name="Lapidus A."/>
            <person name="Levasseur A."/>
            <person name="Lindquist E."/>
            <person name="Lipzen A."/>
            <person name="Logrieco A.F."/>
            <person name="MacCabe A."/>
            <person name="Maekelae M.R."/>
            <person name="Malavazi I."/>
            <person name="Melin P."/>
            <person name="Meyer V."/>
            <person name="Mielnichuk N."/>
            <person name="Miskei M."/>
            <person name="Molnar A.P."/>
            <person name="Mule G."/>
            <person name="Ngan C.Y."/>
            <person name="Orejas M."/>
            <person name="Orosz E."/>
            <person name="Ouedraogo J.P."/>
            <person name="Overkamp K.M."/>
            <person name="Park H.-S."/>
            <person name="Perrone G."/>
            <person name="Piumi F."/>
            <person name="Punt P.J."/>
            <person name="Ram A.F."/>
            <person name="Ramon A."/>
            <person name="Rauscher S."/>
            <person name="Record E."/>
            <person name="Riano-Pachon D.M."/>
            <person name="Robert V."/>
            <person name="Roehrig J."/>
            <person name="Ruller R."/>
            <person name="Salamov A."/>
            <person name="Salih N.S."/>
            <person name="Samson R.A."/>
            <person name="Sandor E."/>
            <person name="Sanguinetti M."/>
            <person name="Schuetze T."/>
            <person name="Sepcic K."/>
            <person name="Shelest E."/>
            <person name="Sherlock G."/>
            <person name="Sophianopoulou V."/>
            <person name="Squina F.M."/>
            <person name="Sun H."/>
            <person name="Susca A."/>
            <person name="Todd R.B."/>
            <person name="Tsang A."/>
            <person name="Unkles S.E."/>
            <person name="van de Wiele N."/>
            <person name="van Rossen-Uffink D."/>
            <person name="Oliveira J.V."/>
            <person name="Vesth T.C."/>
            <person name="Visser J."/>
            <person name="Yu J.-H."/>
            <person name="Zhou M."/>
            <person name="Andersen M.R."/>
            <person name="Archer D.B."/>
            <person name="Baker S.E."/>
            <person name="Benoit I."/>
            <person name="Brakhage A.A."/>
            <person name="Braus G.H."/>
            <person name="Fischer R."/>
            <person name="Frisvad J.C."/>
            <person name="Goldman G.H."/>
            <person name="Houbraken J."/>
            <person name="Oakley B."/>
            <person name="Pocsi I."/>
            <person name="Scazzocchio C."/>
            <person name="Seiboth B."/>
            <person name="vanKuyk P.A."/>
            <person name="Wortman J."/>
            <person name="Dyer P.S."/>
            <person name="Grigoriev I.V."/>
        </authorList>
    </citation>
    <scope>NUCLEOTIDE SEQUENCE [LARGE SCALE GENOMIC DNA]</scope>
    <source>
        <strain evidence="2">ITEM 5010</strain>
    </source>
</reference>
<evidence type="ECO:0000313" key="1">
    <source>
        <dbReference type="EMBL" id="OOF98029.1"/>
    </source>
</evidence>
<evidence type="ECO:0000313" key="2">
    <source>
        <dbReference type="Proteomes" id="UP000188318"/>
    </source>
</evidence>
<dbReference type="EMBL" id="KV907496">
    <property type="protein sequence ID" value="OOF98029.1"/>
    <property type="molecule type" value="Genomic_DNA"/>
</dbReference>
<gene>
    <name evidence="1" type="ORF">ASPCADRAFT_205309</name>
</gene>
<name>A0A1R3RU57_ASPC5</name>